<dbReference type="EMBL" id="FQNC01000046">
    <property type="protein sequence ID" value="SGY66057.1"/>
    <property type="molecule type" value="Genomic_DNA"/>
</dbReference>
<proteinExistence type="predicted"/>
<dbReference type="Proteomes" id="UP000249464">
    <property type="component" value="Unassembled WGS sequence"/>
</dbReference>
<protein>
    <submittedName>
        <fullName evidence="1">BQ5605_C004g02618 protein</fullName>
    </submittedName>
</protein>
<gene>
    <name evidence="1" type="primary">BQ5605_C004g02618</name>
    <name evidence="1" type="ORF">BQ5605_C004G02618</name>
</gene>
<name>A0A2X0MCS4_9BASI</name>
<keyword evidence="2" id="KW-1185">Reference proteome</keyword>
<reference evidence="1 2" key="1">
    <citation type="submission" date="2016-11" db="EMBL/GenBank/DDBJ databases">
        <authorList>
            <person name="Jaros S."/>
            <person name="Januszkiewicz K."/>
            <person name="Wedrychowicz H."/>
        </authorList>
    </citation>
    <scope>NUCLEOTIDE SEQUENCE [LARGE SCALE GENOMIC DNA]</scope>
</reference>
<sequence length="182" mass="20445">MRLQCTLSLNPAAHNLYYGHFDTQVSSQTKVLVCCNSQVPVPTSAGQVPSNDNCLDVEIEATKARTGLKLADLRTLNEVFAFMELKSSRCEWYAAEAQVLRRLYRMTSTHPIRRWVFAATMCGCYLRVYVQTPAGIVHTTPINCASPNGLRILKRTILRILNGDLDWKIRQAGGQCGWEIPQ</sequence>
<evidence type="ECO:0000313" key="2">
    <source>
        <dbReference type="Proteomes" id="UP000249464"/>
    </source>
</evidence>
<organism evidence="1 2">
    <name type="scientific">Microbotryum silenes-dioicae</name>
    <dbReference type="NCBI Taxonomy" id="796604"/>
    <lineage>
        <taxon>Eukaryota</taxon>
        <taxon>Fungi</taxon>
        <taxon>Dikarya</taxon>
        <taxon>Basidiomycota</taxon>
        <taxon>Pucciniomycotina</taxon>
        <taxon>Microbotryomycetes</taxon>
        <taxon>Microbotryales</taxon>
        <taxon>Microbotryaceae</taxon>
        <taxon>Microbotryum</taxon>
    </lineage>
</organism>
<evidence type="ECO:0000313" key="1">
    <source>
        <dbReference type="EMBL" id="SGY66057.1"/>
    </source>
</evidence>
<dbReference type="AlphaFoldDB" id="A0A2X0MCS4"/>
<accession>A0A2X0MCS4</accession>
<dbReference type="STRING" id="796604.A0A2X0MCS4"/>